<sequence length="193" mass="20631">MTRTRTIVALVAAGLSVVAAAVAGLVAVSVRDAPTHAPELTAYAHGKTVDVGAFAYCAVTMRDCTVLPASAADAQNTVFEQLPCAADASQCRHGATVRLEVPPGYPLQLSLPKRVAHAPWIARLVYVTPNDERVDEVVSRNDYPDGSYALTIDSRPAPELRLIGVELQLPILARDETGREFYVPHAAWSISTV</sequence>
<dbReference type="EMBL" id="JADMLG010000016">
    <property type="protein sequence ID" value="MBH0780559.1"/>
    <property type="molecule type" value="Genomic_DNA"/>
</dbReference>
<keyword evidence="3" id="KW-1185">Reference proteome</keyword>
<accession>A0A931N643</accession>
<dbReference type="AlphaFoldDB" id="A0A931N643"/>
<evidence type="ECO:0000313" key="3">
    <source>
        <dbReference type="Proteomes" id="UP000655751"/>
    </source>
</evidence>
<proteinExistence type="predicted"/>
<gene>
    <name evidence="2" type="ORF">IT779_30230</name>
</gene>
<dbReference type="Pfam" id="PF10969">
    <property type="entry name" value="DUF2771"/>
    <property type="match status" value="1"/>
</dbReference>
<dbReference type="InterPro" id="IPR024495">
    <property type="entry name" value="DUF2771"/>
</dbReference>
<keyword evidence="1" id="KW-0732">Signal</keyword>
<feature type="chain" id="PRO_5038460960" evidence="1">
    <location>
        <begin position="24"/>
        <end position="193"/>
    </location>
</feature>
<evidence type="ECO:0000256" key="1">
    <source>
        <dbReference type="SAM" id="SignalP"/>
    </source>
</evidence>
<protein>
    <submittedName>
        <fullName evidence="2">DUF2771 domain-containing protein</fullName>
    </submittedName>
</protein>
<evidence type="ECO:0000313" key="2">
    <source>
        <dbReference type="EMBL" id="MBH0780559.1"/>
    </source>
</evidence>
<name>A0A931N643_9NOCA</name>
<comment type="caution">
    <text evidence="2">The sequence shown here is derived from an EMBL/GenBank/DDBJ whole genome shotgun (WGS) entry which is preliminary data.</text>
</comment>
<dbReference type="Proteomes" id="UP000655751">
    <property type="component" value="Unassembled WGS sequence"/>
</dbReference>
<organism evidence="2 3">
    <name type="scientific">Nocardia bovistercoris</name>
    <dbReference type="NCBI Taxonomy" id="2785916"/>
    <lineage>
        <taxon>Bacteria</taxon>
        <taxon>Bacillati</taxon>
        <taxon>Actinomycetota</taxon>
        <taxon>Actinomycetes</taxon>
        <taxon>Mycobacteriales</taxon>
        <taxon>Nocardiaceae</taxon>
        <taxon>Nocardia</taxon>
    </lineage>
</organism>
<feature type="signal peptide" evidence="1">
    <location>
        <begin position="1"/>
        <end position="23"/>
    </location>
</feature>
<reference evidence="2" key="1">
    <citation type="submission" date="2020-11" db="EMBL/GenBank/DDBJ databases">
        <title>Nocardia NEAU-351.nov., a novel actinomycete isolated from the cow dung.</title>
        <authorList>
            <person name="Zhang X."/>
        </authorList>
    </citation>
    <scope>NUCLEOTIDE SEQUENCE</scope>
    <source>
        <strain evidence="2">NEAU-351</strain>
    </source>
</reference>
<dbReference type="RefSeq" id="WP_196152869.1">
    <property type="nucleotide sequence ID" value="NZ_JADMLG010000016.1"/>
</dbReference>